<dbReference type="Pfam" id="PF09586">
    <property type="entry name" value="YfhO"/>
    <property type="match status" value="1"/>
</dbReference>
<organism evidence="2 3">
    <name type="scientific">Lacticaseibacillus sharpeae JCM 1186 = DSM 20505</name>
    <dbReference type="NCBI Taxonomy" id="1291052"/>
    <lineage>
        <taxon>Bacteria</taxon>
        <taxon>Bacillati</taxon>
        <taxon>Bacillota</taxon>
        <taxon>Bacilli</taxon>
        <taxon>Lactobacillales</taxon>
        <taxon>Lactobacillaceae</taxon>
        <taxon>Lacticaseibacillus</taxon>
    </lineage>
</organism>
<accession>A0A0R1ZPB1</accession>
<dbReference type="InterPro" id="IPR018580">
    <property type="entry name" value="Uncharacterised_YfhO"/>
</dbReference>
<feature type="transmembrane region" description="Helical" evidence="1">
    <location>
        <begin position="126"/>
        <end position="147"/>
    </location>
</feature>
<keyword evidence="1" id="KW-0472">Membrane</keyword>
<evidence type="ECO:0000256" key="1">
    <source>
        <dbReference type="SAM" id="Phobius"/>
    </source>
</evidence>
<feature type="transmembrane region" description="Helical" evidence="1">
    <location>
        <begin position="153"/>
        <end position="171"/>
    </location>
</feature>
<gene>
    <name evidence="2" type="ORF">FC18_GL000067</name>
</gene>
<dbReference type="PATRIC" id="fig|1291052.5.peg.69"/>
<feature type="transmembrane region" description="Helical" evidence="1">
    <location>
        <begin position="203"/>
        <end position="231"/>
    </location>
</feature>
<keyword evidence="1" id="KW-1133">Transmembrane helix</keyword>
<dbReference type="RefSeq" id="WP_082620448.1">
    <property type="nucleotide sequence ID" value="NZ_AYYO01000005.1"/>
</dbReference>
<reference evidence="2 3" key="1">
    <citation type="journal article" date="2015" name="Genome Announc.">
        <title>Expanding the biotechnology potential of lactobacilli through comparative genomics of 213 strains and associated genera.</title>
        <authorList>
            <person name="Sun Z."/>
            <person name="Harris H.M."/>
            <person name="McCann A."/>
            <person name="Guo C."/>
            <person name="Argimon S."/>
            <person name="Zhang W."/>
            <person name="Yang X."/>
            <person name="Jeffery I.B."/>
            <person name="Cooney J.C."/>
            <person name="Kagawa T.F."/>
            <person name="Liu W."/>
            <person name="Song Y."/>
            <person name="Salvetti E."/>
            <person name="Wrobel A."/>
            <person name="Rasinkangas P."/>
            <person name="Parkhill J."/>
            <person name="Rea M.C."/>
            <person name="O'Sullivan O."/>
            <person name="Ritari J."/>
            <person name="Douillard F.P."/>
            <person name="Paul Ross R."/>
            <person name="Yang R."/>
            <person name="Briner A.E."/>
            <person name="Felis G.E."/>
            <person name="de Vos W.M."/>
            <person name="Barrangou R."/>
            <person name="Klaenhammer T.R."/>
            <person name="Caufield P.W."/>
            <person name="Cui Y."/>
            <person name="Zhang H."/>
            <person name="O'Toole P.W."/>
        </authorList>
    </citation>
    <scope>NUCLEOTIDE SEQUENCE [LARGE SCALE GENOMIC DNA]</scope>
    <source>
        <strain evidence="2 3">DSM 20505</strain>
    </source>
</reference>
<name>A0A0R1ZPB1_9LACO</name>
<dbReference type="EMBL" id="AYYO01000005">
    <property type="protein sequence ID" value="KRM56383.1"/>
    <property type="molecule type" value="Genomic_DNA"/>
</dbReference>
<feature type="transmembrane region" description="Helical" evidence="1">
    <location>
        <begin position="372"/>
        <end position="390"/>
    </location>
</feature>
<keyword evidence="1" id="KW-0812">Transmembrane</keyword>
<dbReference type="PANTHER" id="PTHR38454">
    <property type="entry name" value="INTEGRAL MEMBRANE PROTEIN-RELATED"/>
    <property type="match status" value="1"/>
</dbReference>
<feature type="transmembrane region" description="Helical" evidence="1">
    <location>
        <begin position="860"/>
        <end position="879"/>
    </location>
</feature>
<feature type="transmembrane region" description="Helical" evidence="1">
    <location>
        <begin position="433"/>
        <end position="450"/>
    </location>
</feature>
<feature type="transmembrane region" description="Helical" evidence="1">
    <location>
        <begin position="31"/>
        <end position="49"/>
    </location>
</feature>
<dbReference type="PANTHER" id="PTHR38454:SF1">
    <property type="entry name" value="INTEGRAL MEMBRANE PROTEIN"/>
    <property type="match status" value="1"/>
</dbReference>
<comment type="caution">
    <text evidence="2">The sequence shown here is derived from an EMBL/GenBank/DDBJ whole genome shotgun (WGS) entry which is preliminary data.</text>
</comment>
<dbReference type="OrthoDB" id="9815466at2"/>
<feature type="transmembrane region" description="Helical" evidence="1">
    <location>
        <begin position="343"/>
        <end position="360"/>
    </location>
</feature>
<sequence>MERSVRTCYAKWNKITKEFAMRLINYLKRHPLLVAFFLPIIIMSIYFFVGRHVYPFGNGSLLTVDLGQQYIDFYAYFRQTVFGHPGQLFYAWNNALGGDAFGTWAYYLLSPFNLVLCLLPKSMLDLGITILTLLKYGAASCTMAYFLKFRGTRGALLPAFGLAYALSGWMIANQLNLIWFDGAIVLPLVCLGIDRLADNKPKFYAIWLAVALITNYYIGYMICLFAIGYFIYSCSARKQTWRHLRRVCLRFGFGSLLGGALAAVVLLPTLFQLTQSKGTYTVTTITAKIEYNPLHLLSKFFSGTFNFDEMPSGMPNIFVGAIAVLAALLFFTSRKIRWQERLVALLWTGFLGLSLMFEPLDLLWHGMQFPVWYPYRFSFVVCFWLILLAARYIAVEAAGTNLLQSGLLLLLVSGAGAYVWLHKKSFSFLTSKTIIFSIIIALMAVVLLSLPRRRQFGYLTLAIAVIDLTASSVLALNQISYVSHSDYSTYTAALRAGVTKIQKRDQGFYRIGKTLLRTKNDAMQVGYIGEDQFTSMMPRKVPAFFSAIGQPEGDGFVTYANGTILLDAILDTKYWLNLQPQNINDTKGKLLPTLSPRPDLASYTAIGHTNLLAIHENQNALGIGFAASSDILKTKLNSGSPISNQELLVAGLEGGGYKSLFTLVPFTHTTLTNIKQTKAAGMVYGMRGKHTQGSVTYTFSANTSEPLYLTVGGDFTDNAVNITQNGKQIKTYDTFRNQVILNVTPTDTKKTQTLTFTFSKDIDFSQVALYQLNEQTALNSLSKLAQSPLKVTSYHSNSLRGTVNIHQAGQVLFTTIPNDPGWHVKIDGKKVTPKTALNLFMTFKLSKGKHTIAMVYYPPYLGIGLLVTLLAIGVAWLWFRTRPAWRHRQQIVSLPRR</sequence>
<dbReference type="Proteomes" id="UP000051679">
    <property type="component" value="Unassembled WGS sequence"/>
</dbReference>
<feature type="transmembrane region" description="Helical" evidence="1">
    <location>
        <begin position="402"/>
        <end position="421"/>
    </location>
</feature>
<evidence type="ECO:0000313" key="2">
    <source>
        <dbReference type="EMBL" id="KRM56383.1"/>
    </source>
</evidence>
<feature type="transmembrane region" description="Helical" evidence="1">
    <location>
        <begin position="251"/>
        <end position="271"/>
    </location>
</feature>
<dbReference type="AlphaFoldDB" id="A0A0R1ZPB1"/>
<proteinExistence type="predicted"/>
<feature type="transmembrane region" description="Helical" evidence="1">
    <location>
        <begin position="313"/>
        <end position="331"/>
    </location>
</feature>
<feature type="transmembrane region" description="Helical" evidence="1">
    <location>
        <begin position="457"/>
        <end position="476"/>
    </location>
</feature>
<keyword evidence="3" id="KW-1185">Reference proteome</keyword>
<protein>
    <submittedName>
        <fullName evidence="2">Membrane protein</fullName>
    </submittedName>
</protein>
<evidence type="ECO:0000313" key="3">
    <source>
        <dbReference type="Proteomes" id="UP000051679"/>
    </source>
</evidence>
<dbReference type="STRING" id="1291052.FC18_GL000067"/>